<sequence length="51" mass="5891">MSNVSILPETHARVKRSSVTMSSRVFESAIRAETTSERLDPRRTQRYGFTF</sequence>
<reference evidence="1" key="1">
    <citation type="submission" date="2020-11" db="EMBL/GenBank/DDBJ databases">
        <title>Carbohydrate-dependent, anaerobic sulfur respiration: A novel catabolism in halophilic archaea.</title>
        <authorList>
            <person name="Sorokin D.Y."/>
            <person name="Messina E."/>
            <person name="Smedile F."/>
            <person name="La Cono V."/>
            <person name="Hallsworth J.E."/>
            <person name="Yakimov M.M."/>
        </authorList>
    </citation>
    <scope>NUCLEOTIDE SEQUENCE</scope>
    <source>
        <strain evidence="1">HSR-Bgl</strain>
    </source>
</reference>
<name>A0A897NR74_9EURY</name>
<proteinExistence type="predicted"/>
<protein>
    <submittedName>
        <fullName evidence="1">Uncharacterized protein</fullName>
    </submittedName>
</protein>
<dbReference type="Proteomes" id="UP000663305">
    <property type="component" value="Chromosome"/>
</dbReference>
<evidence type="ECO:0000313" key="2">
    <source>
        <dbReference type="Proteomes" id="UP000663305"/>
    </source>
</evidence>
<organism evidence="1 2">
    <name type="scientific">Halapricum desulfuricans</name>
    <dbReference type="NCBI Taxonomy" id="2841257"/>
    <lineage>
        <taxon>Archaea</taxon>
        <taxon>Methanobacteriati</taxon>
        <taxon>Methanobacteriota</taxon>
        <taxon>Stenosarchaea group</taxon>
        <taxon>Halobacteria</taxon>
        <taxon>Halobacteriales</taxon>
        <taxon>Haloarculaceae</taxon>
        <taxon>Halapricum</taxon>
    </lineage>
</organism>
<evidence type="ECO:0000313" key="1">
    <source>
        <dbReference type="EMBL" id="QSG13339.1"/>
    </source>
</evidence>
<dbReference type="EMBL" id="CP064789">
    <property type="protein sequence ID" value="QSG13339.1"/>
    <property type="molecule type" value="Genomic_DNA"/>
</dbReference>
<dbReference type="AlphaFoldDB" id="A0A897NR74"/>
<accession>A0A897NR74</accession>
<gene>
    <name evidence="1" type="ORF">HSBGL_2945</name>
</gene>